<reference evidence="3 4" key="1">
    <citation type="submission" date="2021-12" db="EMBL/GenBank/DDBJ databases">
        <title>High titer production of polyol ester of fatty acids by Rhodotorula paludigena BS15 towards product separation-free biomass refinery.</title>
        <authorList>
            <person name="Mano J."/>
            <person name="Ono H."/>
            <person name="Tanaka T."/>
            <person name="Naito K."/>
            <person name="Sushida H."/>
            <person name="Ike M."/>
            <person name="Tokuyasu K."/>
            <person name="Kitaoka M."/>
        </authorList>
    </citation>
    <scope>NUCLEOTIDE SEQUENCE [LARGE SCALE GENOMIC DNA]</scope>
    <source>
        <strain evidence="3 4">BS15</strain>
    </source>
</reference>
<dbReference type="SMART" id="SM00325">
    <property type="entry name" value="RhoGEF"/>
    <property type="match status" value="1"/>
</dbReference>
<dbReference type="Gene3D" id="1.20.900.10">
    <property type="entry name" value="Dbl homology (DH) domain"/>
    <property type="match status" value="2"/>
</dbReference>
<feature type="compositionally biased region" description="Low complexity" evidence="1">
    <location>
        <begin position="1300"/>
        <end position="1315"/>
    </location>
</feature>
<dbReference type="SUPFAM" id="SSF48065">
    <property type="entry name" value="DBL homology domain (DH-domain)"/>
    <property type="match status" value="1"/>
</dbReference>
<evidence type="ECO:0000259" key="2">
    <source>
        <dbReference type="PROSITE" id="PS50010"/>
    </source>
</evidence>
<feature type="compositionally biased region" description="Gly residues" evidence="1">
    <location>
        <begin position="1057"/>
        <end position="1069"/>
    </location>
</feature>
<dbReference type="PANTHER" id="PTHR45818:SF3">
    <property type="entry name" value="PROTEIN VAV"/>
    <property type="match status" value="1"/>
</dbReference>
<dbReference type="PROSITE" id="PS50010">
    <property type="entry name" value="DH_2"/>
    <property type="match status" value="1"/>
</dbReference>
<comment type="caution">
    <text evidence="3">The sequence shown here is derived from an EMBL/GenBank/DDBJ whole genome shotgun (WGS) entry which is preliminary data.</text>
</comment>
<feature type="region of interest" description="Disordered" evidence="1">
    <location>
        <begin position="1091"/>
        <end position="1116"/>
    </location>
</feature>
<organism evidence="3 4">
    <name type="scientific">Rhodotorula paludigena</name>
    <dbReference type="NCBI Taxonomy" id="86838"/>
    <lineage>
        <taxon>Eukaryota</taxon>
        <taxon>Fungi</taxon>
        <taxon>Dikarya</taxon>
        <taxon>Basidiomycota</taxon>
        <taxon>Pucciniomycotina</taxon>
        <taxon>Microbotryomycetes</taxon>
        <taxon>Sporidiobolales</taxon>
        <taxon>Sporidiobolaceae</taxon>
        <taxon>Rhodotorula</taxon>
    </lineage>
</organism>
<feature type="compositionally biased region" description="Polar residues" evidence="1">
    <location>
        <begin position="143"/>
        <end position="161"/>
    </location>
</feature>
<feature type="region of interest" description="Disordered" evidence="1">
    <location>
        <begin position="409"/>
        <end position="428"/>
    </location>
</feature>
<feature type="compositionally biased region" description="Low complexity" evidence="1">
    <location>
        <begin position="533"/>
        <end position="556"/>
    </location>
</feature>
<keyword evidence="4" id="KW-1185">Reference proteome</keyword>
<evidence type="ECO:0000313" key="3">
    <source>
        <dbReference type="EMBL" id="GJN88145.1"/>
    </source>
</evidence>
<feature type="compositionally biased region" description="Low complexity" evidence="1">
    <location>
        <begin position="1193"/>
        <end position="1214"/>
    </location>
</feature>
<feature type="compositionally biased region" description="Low complexity" evidence="1">
    <location>
        <begin position="1373"/>
        <end position="1400"/>
    </location>
</feature>
<dbReference type="InterPro" id="IPR000219">
    <property type="entry name" value="DH_dom"/>
</dbReference>
<evidence type="ECO:0000256" key="1">
    <source>
        <dbReference type="SAM" id="MobiDB-lite"/>
    </source>
</evidence>
<feature type="compositionally biased region" description="Polar residues" evidence="1">
    <location>
        <begin position="1322"/>
        <end position="1332"/>
    </location>
</feature>
<feature type="compositionally biased region" description="Low complexity" evidence="1">
    <location>
        <begin position="1130"/>
        <end position="1147"/>
    </location>
</feature>
<feature type="compositionally biased region" description="Low complexity" evidence="1">
    <location>
        <begin position="1"/>
        <end position="27"/>
    </location>
</feature>
<feature type="region of interest" description="Disordered" evidence="1">
    <location>
        <begin position="1290"/>
        <end position="1446"/>
    </location>
</feature>
<evidence type="ECO:0000313" key="4">
    <source>
        <dbReference type="Proteomes" id="UP001342314"/>
    </source>
</evidence>
<dbReference type="InterPro" id="IPR035899">
    <property type="entry name" value="DBL_dom_sf"/>
</dbReference>
<protein>
    <recommendedName>
        <fullName evidence="2">DH domain-containing protein</fullName>
    </recommendedName>
</protein>
<gene>
    <name evidence="3" type="ORF">Rhopal_001102-T1</name>
</gene>
<feature type="compositionally biased region" description="Low complexity" evidence="1">
    <location>
        <begin position="169"/>
        <end position="213"/>
    </location>
</feature>
<dbReference type="PANTHER" id="PTHR45818">
    <property type="entry name" value="PROTEIN VAV"/>
    <property type="match status" value="1"/>
</dbReference>
<feature type="region of interest" description="Disordered" evidence="1">
    <location>
        <begin position="1128"/>
        <end position="1247"/>
    </location>
</feature>
<sequence>MLLQFRAAMRAAPPGQGAAAGVARPPATLDDTPSKPPDPHNELEDGPSSSPRSRSPDLASAGRRCPAREMGQTAASRDDLDAIQHGRAAHAEPAPSDPLAVRTPEVDEDDEALFFDARRRARTPSPGHEGAWDKVKRKAKQRPATSYTPASTWAGQLSHLTFPSPGRKSTSLAGSLSSTSTVTRPASDATSTVVAATTPTRSRSSSVDGSSSSAKGTARRSPLSPASHEQWPAHGRASSSPPLTHLHRTSTSSSAPNLSLVANAPISEPSSYFTSPATTAASSPGAEAPCPLPLSSALGLRSGSQDSDPLTYDSDLLVADSDTALVEAKEQADRVQLNEKRYHALVELVETERGYLEHLRVLVKVYFQTLPFLTVLNTAEVNAVVRNAERLLDLHERIGKRIDQVEHELNWRHESTEPTEHTGEEEKEKQAFRARKAASQVARIFIDELPAFALYNDFCARHAEALDITRSISSRQEWDAFERQCATRVAVDAGRGDCTPLASRAQTSSFFPPISTPPSANSLLPSAAPPLPTSSGHSGSASPHTSLASSVSSSLGPITSSKLRFADYAIAPVQRVTRYPLMFGQLKKYFIGTAEYEVLEQAWAECKGVAQAVDAAKREREGEMRTRVVARRMDFNTPLVDGTFCDILGPTLLVGALHVVHSSGGEAGMAGAVGPLSQPEVLKVKYLGCFLYRSHLVMAKIRKRATYEPKEWLPLRLFEIQSLEDGQGLLTHSIRLSFREHHFELGSLCAGEKAVWLSHLVAAQNEARDVWSAQERDEQGRPTLFDESVVSSVPTYASSLRKAHVRSASSISIGSVRSAGNAPPASSNSTVLLQEEPMPIIPDEFAAMSQASAGSAQSAGVLSTSAPLSQMASPPPGTLPLSTTPMLASRSRFSSTASSLLLGRTPSSQRTAVDLRLADVFSEECLSARAQAARDAELESAASRRLRTVSGPKRSMTTFSPGATAVPLPGSSQHHPLHAKMLPGASSVRERRRMSAIEVGAAGLAERQDFRGAIGFDAAHAALYRTDAPALGLASLTTPERERGRWANAIRKAHHASGGGGSSGAGGTSGSRSRPALPEINTALAESLARAGSLKRSAAPPLSASGSWGRRARDHDREDGLGAQLRRVASHSSVDGSVGTSGVSVPSTPLPTMVVLPNTPTIGQGPSAGPVPPAAERALDRASAAVDIGRNNSVSSTASSSGTGTQSSSSHSHSLQVCETPPSSIPPSPDFGSVELANSPYPPTRGKATFAMAQPSSQHIAAAPPRWASNMSEAMSSTFRLRRRKSTLGLVPPAVPARNPSSASSESLATSSPTLPAHEPANSPTSTLSPSNAAVKLQRRASTTLSGLFSKRRAQSSPMLAGPSGYFSGSTASSPHLPRTRTPSSSPSGGSPSESAATSPDQVPTTPESVASLALGPAPSDIARASSSSGQSGASVAGRPASIKRTRTRFLFGAHNGMTPLS</sequence>
<dbReference type="Pfam" id="PF00621">
    <property type="entry name" value="RhoGEF"/>
    <property type="match status" value="1"/>
</dbReference>
<feature type="compositionally biased region" description="Low complexity" evidence="1">
    <location>
        <begin position="1418"/>
        <end position="1438"/>
    </location>
</feature>
<feature type="region of interest" description="Disordered" evidence="1">
    <location>
        <begin position="1"/>
        <end position="257"/>
    </location>
</feature>
<feature type="domain" description="DH" evidence="2">
    <location>
        <begin position="340"/>
        <end position="616"/>
    </location>
</feature>
<name>A0AAV5G6R1_9BASI</name>
<dbReference type="GO" id="GO:0005737">
    <property type="term" value="C:cytoplasm"/>
    <property type="evidence" value="ECO:0007669"/>
    <property type="project" value="TreeGrafter"/>
</dbReference>
<dbReference type="GO" id="GO:0005085">
    <property type="term" value="F:guanyl-nucleotide exchange factor activity"/>
    <property type="evidence" value="ECO:0007669"/>
    <property type="project" value="InterPro"/>
</dbReference>
<feature type="region of interest" description="Disordered" evidence="1">
    <location>
        <begin position="521"/>
        <end position="556"/>
    </location>
</feature>
<proteinExistence type="predicted"/>
<feature type="region of interest" description="Disordered" evidence="1">
    <location>
        <begin position="1053"/>
        <end position="1075"/>
    </location>
</feature>
<accession>A0AAV5G6R1</accession>
<dbReference type="Proteomes" id="UP001342314">
    <property type="component" value="Unassembled WGS sequence"/>
</dbReference>
<dbReference type="EMBL" id="BQKY01000002">
    <property type="protein sequence ID" value="GJN88145.1"/>
    <property type="molecule type" value="Genomic_DNA"/>
</dbReference>